<name>A0A7R9ABM5_9CRUS</name>
<accession>A0A7R9ABM5</accession>
<dbReference type="PANTHER" id="PTHR33153">
    <property type="entry name" value="MYND-TYPE DOMAIN-CONTAINING PROTEIN"/>
    <property type="match status" value="1"/>
</dbReference>
<evidence type="ECO:0000313" key="2">
    <source>
        <dbReference type="EMBL" id="CAD7250931.1"/>
    </source>
</evidence>
<evidence type="ECO:0000313" key="3">
    <source>
        <dbReference type="Proteomes" id="UP000677054"/>
    </source>
</evidence>
<protein>
    <recommendedName>
        <fullName evidence="1">DUF7869 domain-containing protein</fullName>
    </recommendedName>
</protein>
<dbReference type="Proteomes" id="UP000677054">
    <property type="component" value="Unassembled WGS sequence"/>
</dbReference>
<evidence type="ECO:0000259" key="1">
    <source>
        <dbReference type="Pfam" id="PF25273"/>
    </source>
</evidence>
<dbReference type="Pfam" id="PF25273">
    <property type="entry name" value="DUF7869"/>
    <property type="match status" value="1"/>
</dbReference>
<dbReference type="PANTHER" id="PTHR33153:SF3">
    <property type="entry name" value="TRAFFICKING PROTEIN PARTICLE COMPLEX SUBUNIT 11 DOMAIN-CONTAINING PROTEIN"/>
    <property type="match status" value="1"/>
</dbReference>
<reference evidence="2" key="1">
    <citation type="submission" date="2020-11" db="EMBL/GenBank/DDBJ databases">
        <authorList>
            <person name="Tran Van P."/>
        </authorList>
    </citation>
    <scope>NUCLEOTIDE SEQUENCE</scope>
</reference>
<dbReference type="AlphaFoldDB" id="A0A7R9ABM5"/>
<organism evidence="2">
    <name type="scientific">Darwinula stevensoni</name>
    <dbReference type="NCBI Taxonomy" id="69355"/>
    <lineage>
        <taxon>Eukaryota</taxon>
        <taxon>Metazoa</taxon>
        <taxon>Ecdysozoa</taxon>
        <taxon>Arthropoda</taxon>
        <taxon>Crustacea</taxon>
        <taxon>Oligostraca</taxon>
        <taxon>Ostracoda</taxon>
        <taxon>Podocopa</taxon>
        <taxon>Podocopida</taxon>
        <taxon>Darwinulocopina</taxon>
        <taxon>Darwinuloidea</taxon>
        <taxon>Darwinulidae</taxon>
        <taxon>Darwinula</taxon>
    </lineage>
</organism>
<sequence length="170" mass="19881">MEMSTYTVAPNTMRNTPPIWMSEVSCENFGIFDDSSDVIGVMVYTGKGIREFAFVDMGQFPHDSNLCVEVISTLLHVKMDLKNKLFLQMDICARENKNKFICVLAYLLVETGIFEEEFLRDQQRMHKDSLPMFLNRDAFTISRSPMNMKNSIYQMMISWRWKVELAYTQL</sequence>
<dbReference type="InterPro" id="IPR057191">
    <property type="entry name" value="DUF7869"/>
</dbReference>
<gene>
    <name evidence="2" type="ORF">DSTB1V02_LOCUS10700</name>
</gene>
<dbReference type="EMBL" id="LR902673">
    <property type="protein sequence ID" value="CAD7250931.1"/>
    <property type="molecule type" value="Genomic_DNA"/>
</dbReference>
<dbReference type="EMBL" id="CAJPEV010003156">
    <property type="protein sequence ID" value="CAG0899085.1"/>
    <property type="molecule type" value="Genomic_DNA"/>
</dbReference>
<feature type="domain" description="DUF7869" evidence="1">
    <location>
        <begin position="37"/>
        <end position="116"/>
    </location>
</feature>
<keyword evidence="3" id="KW-1185">Reference proteome</keyword>
<proteinExistence type="predicted"/>